<comment type="caution">
    <text evidence="2">The sequence shown here is derived from an EMBL/GenBank/DDBJ whole genome shotgun (WGS) entry which is preliminary data.</text>
</comment>
<dbReference type="Pfam" id="PF00903">
    <property type="entry name" value="Glyoxalase"/>
    <property type="match status" value="1"/>
</dbReference>
<feature type="domain" description="VOC" evidence="1">
    <location>
        <begin position="2"/>
        <end position="124"/>
    </location>
</feature>
<dbReference type="EMBL" id="JAAGWH010000033">
    <property type="protein sequence ID" value="NEK94991.1"/>
    <property type="molecule type" value="Genomic_DNA"/>
</dbReference>
<dbReference type="Proteomes" id="UP000471152">
    <property type="component" value="Unassembled WGS sequence"/>
</dbReference>
<evidence type="ECO:0000313" key="2">
    <source>
        <dbReference type="EMBL" id="NEK94991.1"/>
    </source>
</evidence>
<dbReference type="PANTHER" id="PTHR36503">
    <property type="entry name" value="BLR2520 PROTEIN"/>
    <property type="match status" value="1"/>
</dbReference>
<evidence type="ECO:0000313" key="3">
    <source>
        <dbReference type="EMBL" id="NEN51879.1"/>
    </source>
</evidence>
<dbReference type="PANTHER" id="PTHR36503:SF3">
    <property type="entry name" value="BLR0126 PROTEIN"/>
    <property type="match status" value="1"/>
</dbReference>
<dbReference type="InterPro" id="IPR029068">
    <property type="entry name" value="Glyas_Bleomycin-R_OHBP_Dase"/>
</dbReference>
<protein>
    <submittedName>
        <fullName evidence="2">Glyoxalase</fullName>
    </submittedName>
</protein>
<sequence length="129" mass="13638">MEISAVSVSATDLRRAVAFYELLGFTFPPVEDGEQHVETAPGRGAQLMIDSVEMLTELLGEAPRPGTGSAFAVRCADPAEVDAVAARVATAGHTVLMEPWDAPWGQRYATVADPDGYAVDLYAPSSPTD</sequence>
<name>A0A6P0ETB5_9ACTN</name>
<dbReference type="Proteomes" id="UP000468828">
    <property type="component" value="Unassembled WGS sequence"/>
</dbReference>
<dbReference type="AlphaFoldDB" id="A0A6P0ETB5"/>
<dbReference type="InterPro" id="IPR004360">
    <property type="entry name" value="Glyas_Fos-R_dOase_dom"/>
</dbReference>
<proteinExistence type="predicted"/>
<evidence type="ECO:0000259" key="1">
    <source>
        <dbReference type="PROSITE" id="PS51819"/>
    </source>
</evidence>
<reference evidence="2 4" key="1">
    <citation type="submission" date="2020-01" db="EMBL/GenBank/DDBJ databases">
        <title>the WGS Modestobacter muralis CPCC 204518.</title>
        <authorList>
            <person name="Jiang Z."/>
        </authorList>
    </citation>
    <scope>NUCLEOTIDE SEQUENCE [LARGE SCALE GENOMIC DNA]</scope>
    <source>
        <strain evidence="2 4">DSM 100205</strain>
    </source>
</reference>
<dbReference type="PROSITE" id="PS51819">
    <property type="entry name" value="VOC"/>
    <property type="match status" value="1"/>
</dbReference>
<gene>
    <name evidence="3" type="ORF">G3R41_13190</name>
    <name evidence="2" type="ORF">GCU67_12535</name>
</gene>
<accession>A0A6P0ETB5</accession>
<reference evidence="3 5" key="2">
    <citation type="submission" date="2020-02" db="EMBL/GenBank/DDBJ databases">
        <title>The WGS of Modestobacter muralis DSM 100205.</title>
        <authorList>
            <person name="Jiang Z."/>
        </authorList>
    </citation>
    <scope>NUCLEOTIDE SEQUENCE [LARGE SCALE GENOMIC DNA]</scope>
    <source>
        <strain evidence="3 5">DSM 100205</strain>
    </source>
</reference>
<keyword evidence="4" id="KW-1185">Reference proteome</keyword>
<dbReference type="InterPro" id="IPR037523">
    <property type="entry name" value="VOC_core"/>
</dbReference>
<dbReference type="SUPFAM" id="SSF54593">
    <property type="entry name" value="Glyoxalase/Bleomycin resistance protein/Dihydroxybiphenyl dioxygenase"/>
    <property type="match status" value="1"/>
</dbReference>
<evidence type="ECO:0000313" key="4">
    <source>
        <dbReference type="Proteomes" id="UP000468828"/>
    </source>
</evidence>
<dbReference type="RefSeq" id="WP_163611539.1">
    <property type="nucleotide sequence ID" value="NZ_JAAGWB010000035.1"/>
</dbReference>
<organism evidence="2 4">
    <name type="scientific">Modestobacter muralis</name>
    <dbReference type="NCBI Taxonomy" id="1608614"/>
    <lineage>
        <taxon>Bacteria</taxon>
        <taxon>Bacillati</taxon>
        <taxon>Actinomycetota</taxon>
        <taxon>Actinomycetes</taxon>
        <taxon>Geodermatophilales</taxon>
        <taxon>Geodermatophilaceae</taxon>
        <taxon>Modestobacter</taxon>
    </lineage>
</organism>
<dbReference type="Gene3D" id="3.10.180.10">
    <property type="entry name" value="2,3-Dihydroxybiphenyl 1,2-Dioxygenase, domain 1"/>
    <property type="match status" value="1"/>
</dbReference>
<dbReference type="EMBL" id="JAAGWB010000035">
    <property type="protein sequence ID" value="NEN51879.1"/>
    <property type="molecule type" value="Genomic_DNA"/>
</dbReference>
<evidence type="ECO:0000313" key="5">
    <source>
        <dbReference type="Proteomes" id="UP000471152"/>
    </source>
</evidence>